<gene>
    <name evidence="8" type="ORF">DERYTH_LOCUS21231</name>
</gene>
<dbReference type="GO" id="GO:0007052">
    <property type="term" value="P:mitotic spindle organization"/>
    <property type="evidence" value="ECO:0007669"/>
    <property type="project" value="TreeGrafter"/>
</dbReference>
<evidence type="ECO:0000256" key="2">
    <source>
        <dbReference type="ARBA" id="ARBA00007719"/>
    </source>
</evidence>
<evidence type="ECO:0000256" key="5">
    <source>
        <dbReference type="ARBA" id="ARBA00023212"/>
    </source>
</evidence>
<comment type="function">
    <text evidence="6">Part of the dynactin complex that activates the molecular motor dynein for ultra-processive transport along microtubules.</text>
</comment>
<dbReference type="Gene3D" id="2.160.10.10">
    <property type="entry name" value="Hexapeptide repeat proteins"/>
    <property type="match status" value="1"/>
</dbReference>
<dbReference type="OrthoDB" id="2355at2759"/>
<keyword evidence="9" id="KW-1185">Reference proteome</keyword>
<dbReference type="GO" id="GO:0070840">
    <property type="term" value="F:dynein complex binding"/>
    <property type="evidence" value="ECO:0007669"/>
    <property type="project" value="TreeGrafter"/>
</dbReference>
<dbReference type="EMBL" id="CAJVPY010026649">
    <property type="protein sequence ID" value="CAG8790074.1"/>
    <property type="molecule type" value="Genomic_DNA"/>
</dbReference>
<dbReference type="GO" id="GO:0005869">
    <property type="term" value="C:dynactin complex"/>
    <property type="evidence" value="ECO:0007669"/>
    <property type="project" value="InterPro"/>
</dbReference>
<sequence>ESFAIGKRAVVCQDTEMKGEIDIGNVYWYFLVVESFITNSLQYKFTGSGTVLHPQCKILAESGQIIIGSNNIIEENVTIINKQPTPLIIGDENVFEVGCYVEGSKIGNKNIIEAKAKILGTTSLGDNCVIGAVCSTKKDEVIPNNTIIYGFDFQNLPAFINPGTTTNDLSGDDRYKLFISCSRIYENQQSTLHSRHLDYLREVLPKFNHVRIGGANTSSESSAAGNHSKKAKEKEKESSH</sequence>
<evidence type="ECO:0000313" key="9">
    <source>
        <dbReference type="Proteomes" id="UP000789405"/>
    </source>
</evidence>
<dbReference type="AlphaFoldDB" id="A0A9N9P4U6"/>
<dbReference type="InterPro" id="IPR027777">
    <property type="entry name" value="DCTN6"/>
</dbReference>
<feature type="non-terminal residue" evidence="8">
    <location>
        <position position="240"/>
    </location>
</feature>
<comment type="caution">
    <text evidence="8">The sequence shown here is derived from an EMBL/GenBank/DDBJ whole genome shotgun (WGS) entry which is preliminary data.</text>
</comment>
<feature type="compositionally biased region" description="Polar residues" evidence="7">
    <location>
        <begin position="215"/>
        <end position="225"/>
    </location>
</feature>
<evidence type="ECO:0000256" key="3">
    <source>
        <dbReference type="ARBA" id="ARBA00016573"/>
    </source>
</evidence>
<dbReference type="SUPFAM" id="SSF51161">
    <property type="entry name" value="Trimeric LpxA-like enzymes"/>
    <property type="match status" value="1"/>
</dbReference>
<dbReference type="InterPro" id="IPR011004">
    <property type="entry name" value="Trimer_LpxA-like_sf"/>
</dbReference>
<comment type="similarity">
    <text evidence="2">Belongs to the dynactin subunits 5/6 family. Dynactin subunit 6 subfamily.</text>
</comment>
<dbReference type="PANTHER" id="PTHR13072">
    <property type="entry name" value="DYNACTIN 6"/>
    <property type="match status" value="1"/>
</dbReference>
<evidence type="ECO:0000256" key="6">
    <source>
        <dbReference type="ARBA" id="ARBA00034687"/>
    </source>
</evidence>
<protein>
    <recommendedName>
        <fullName evidence="3">Dynactin subunit 6</fullName>
    </recommendedName>
</protein>
<comment type="subcellular location">
    <subcellularLocation>
        <location evidence="1">Cytoplasm</location>
        <location evidence="1">Cytoskeleton</location>
    </subcellularLocation>
</comment>
<organism evidence="8 9">
    <name type="scientific">Dentiscutata erythropus</name>
    <dbReference type="NCBI Taxonomy" id="1348616"/>
    <lineage>
        <taxon>Eukaryota</taxon>
        <taxon>Fungi</taxon>
        <taxon>Fungi incertae sedis</taxon>
        <taxon>Mucoromycota</taxon>
        <taxon>Glomeromycotina</taxon>
        <taxon>Glomeromycetes</taxon>
        <taxon>Diversisporales</taxon>
        <taxon>Gigasporaceae</taxon>
        <taxon>Dentiscutata</taxon>
    </lineage>
</organism>
<evidence type="ECO:0000256" key="4">
    <source>
        <dbReference type="ARBA" id="ARBA00022490"/>
    </source>
</evidence>
<name>A0A9N9P4U6_9GLOM</name>
<reference evidence="8" key="1">
    <citation type="submission" date="2021-06" db="EMBL/GenBank/DDBJ databases">
        <authorList>
            <person name="Kallberg Y."/>
            <person name="Tangrot J."/>
            <person name="Rosling A."/>
        </authorList>
    </citation>
    <scope>NUCLEOTIDE SEQUENCE</scope>
    <source>
        <strain evidence="8">MA453B</strain>
    </source>
</reference>
<evidence type="ECO:0000313" key="8">
    <source>
        <dbReference type="EMBL" id="CAG8790074.1"/>
    </source>
</evidence>
<feature type="region of interest" description="Disordered" evidence="7">
    <location>
        <begin position="215"/>
        <end position="240"/>
    </location>
</feature>
<dbReference type="PANTHER" id="PTHR13072:SF0">
    <property type="entry name" value="DYNACTIN SUBUNIT 6"/>
    <property type="match status" value="1"/>
</dbReference>
<proteinExistence type="inferred from homology"/>
<evidence type="ECO:0000256" key="1">
    <source>
        <dbReference type="ARBA" id="ARBA00004245"/>
    </source>
</evidence>
<dbReference type="CDD" id="cd04646">
    <property type="entry name" value="LbH_Dynactin_6"/>
    <property type="match status" value="1"/>
</dbReference>
<evidence type="ECO:0000256" key="7">
    <source>
        <dbReference type="SAM" id="MobiDB-lite"/>
    </source>
</evidence>
<dbReference type="Proteomes" id="UP000789405">
    <property type="component" value="Unassembled WGS sequence"/>
</dbReference>
<keyword evidence="5" id="KW-0206">Cytoskeleton</keyword>
<accession>A0A9N9P4U6</accession>
<keyword evidence="4" id="KW-0963">Cytoplasm</keyword>